<proteinExistence type="predicted"/>
<dbReference type="InterPro" id="IPR055411">
    <property type="entry name" value="LRR_FXL15/At3g58940/PEG3-like"/>
</dbReference>
<dbReference type="Pfam" id="PF24758">
    <property type="entry name" value="LRR_At5g56370"/>
    <property type="match status" value="1"/>
</dbReference>
<gene>
    <name evidence="2" type="ORF">Tci_480671</name>
</gene>
<dbReference type="AlphaFoldDB" id="A0A699I2T1"/>
<organism evidence="2">
    <name type="scientific">Tanacetum cinerariifolium</name>
    <name type="common">Dalmatian daisy</name>
    <name type="synonym">Chrysanthemum cinerariifolium</name>
    <dbReference type="NCBI Taxonomy" id="118510"/>
    <lineage>
        <taxon>Eukaryota</taxon>
        <taxon>Viridiplantae</taxon>
        <taxon>Streptophyta</taxon>
        <taxon>Embryophyta</taxon>
        <taxon>Tracheophyta</taxon>
        <taxon>Spermatophyta</taxon>
        <taxon>Magnoliopsida</taxon>
        <taxon>eudicotyledons</taxon>
        <taxon>Gunneridae</taxon>
        <taxon>Pentapetalae</taxon>
        <taxon>asterids</taxon>
        <taxon>campanulids</taxon>
        <taxon>Asterales</taxon>
        <taxon>Asteraceae</taxon>
        <taxon>Asteroideae</taxon>
        <taxon>Anthemideae</taxon>
        <taxon>Anthemidinae</taxon>
        <taxon>Tanacetum</taxon>
    </lineage>
</organism>
<dbReference type="GO" id="GO:0003964">
    <property type="term" value="F:RNA-directed DNA polymerase activity"/>
    <property type="evidence" value="ECO:0007669"/>
    <property type="project" value="UniProtKB-KW"/>
</dbReference>
<comment type="caution">
    <text evidence="2">The sequence shown here is derived from an EMBL/GenBank/DDBJ whole genome shotgun (WGS) entry which is preliminary data.</text>
</comment>
<dbReference type="EMBL" id="BKCJ010239450">
    <property type="protein sequence ID" value="GEZ08698.1"/>
    <property type="molecule type" value="Genomic_DNA"/>
</dbReference>
<sequence>MENLRRNFFNGNQEGDRKIAWVKWHTVLASKQYGGLGLSSFFALNRGLLAKWVWRFLSQDNSLWYRVISTIHVLGSSTLSAAYPSIWSSIINEFDSLKDQGVDVFSHCKIRIGNGVRTRFWKDCWIGESRLQGGAEAQQFNHLSTLLDPVILSNSEDRCVCDLSGDGEFRVKDVRNLLDEFFLLKADVPTRWEDMTHVFFNCTLAKDLTRLICRWWNLEAHSFSSYAEWLSWLNSLRHESKLKEILEGVFYVTWWSVWNFRNHMLFASNKPRKETIFDDIVLRSFNWCVARGQGFTFENEIFFNTSCITRMILSFCRFNPPNGAISWERLKCLCLCCVTLDEDMIEKILSGSPCLESLELNICFGYRWIDVTSKSVKKLFSKYNSYSKLVLRELVFLDVSSLIKTVLDYYMDRELDYSIDGRKSGIFDEEVFGGLLESLGHVKDITLGDY</sequence>
<evidence type="ECO:0000259" key="1">
    <source>
        <dbReference type="Pfam" id="PF24758"/>
    </source>
</evidence>
<protein>
    <submittedName>
        <fullName evidence="2">RNA-directed DNA polymerase, eukaryota</fullName>
    </submittedName>
</protein>
<keyword evidence="2" id="KW-0548">Nucleotidyltransferase</keyword>
<name>A0A699I2T1_TANCI</name>
<keyword evidence="2" id="KW-0695">RNA-directed DNA polymerase</keyword>
<accession>A0A699I2T1</accession>
<evidence type="ECO:0000313" key="2">
    <source>
        <dbReference type="EMBL" id="GEZ08698.1"/>
    </source>
</evidence>
<reference evidence="2" key="1">
    <citation type="journal article" date="2019" name="Sci. Rep.">
        <title>Draft genome of Tanacetum cinerariifolium, the natural source of mosquito coil.</title>
        <authorList>
            <person name="Yamashiro T."/>
            <person name="Shiraishi A."/>
            <person name="Satake H."/>
            <person name="Nakayama K."/>
        </authorList>
    </citation>
    <scope>NUCLEOTIDE SEQUENCE</scope>
</reference>
<feature type="domain" description="F-box/LRR-repeat protein 15/At3g58940/PEG3-like LRR" evidence="1">
    <location>
        <begin position="302"/>
        <end position="402"/>
    </location>
</feature>
<dbReference type="PANTHER" id="PTHR33116">
    <property type="entry name" value="REVERSE TRANSCRIPTASE ZINC-BINDING DOMAIN-CONTAINING PROTEIN-RELATED-RELATED"/>
    <property type="match status" value="1"/>
</dbReference>
<dbReference type="PANTHER" id="PTHR33116:SF78">
    <property type="entry name" value="OS12G0587133 PROTEIN"/>
    <property type="match status" value="1"/>
</dbReference>
<keyword evidence="2" id="KW-0808">Transferase</keyword>